<dbReference type="InterPro" id="IPR004722">
    <property type="entry name" value="DHOase"/>
</dbReference>
<dbReference type="Gene3D" id="3.20.20.140">
    <property type="entry name" value="Metal-dependent hydrolases"/>
    <property type="match status" value="1"/>
</dbReference>
<name>A0A9E8HKP1_9ALTE</name>
<dbReference type="PANTHER" id="PTHR43668">
    <property type="entry name" value="ALLANTOINASE"/>
    <property type="match status" value="1"/>
</dbReference>
<dbReference type="InterPro" id="IPR050138">
    <property type="entry name" value="DHOase/Allantoinase_Hydrolase"/>
</dbReference>
<evidence type="ECO:0000313" key="5">
    <source>
        <dbReference type="EMBL" id="UZW74581.1"/>
    </source>
</evidence>
<gene>
    <name evidence="5" type="ORF">NNL22_16385</name>
</gene>
<proteinExistence type="predicted"/>
<reference evidence="5" key="1">
    <citation type="submission" date="2022-07" db="EMBL/GenBank/DDBJ databases">
        <title>Alkalimarinus sp. nov., isolated from gut of a Alitta virens.</title>
        <authorList>
            <person name="Yang A.I."/>
            <person name="Shin N.-R."/>
        </authorList>
    </citation>
    <scope>NUCLEOTIDE SEQUENCE</scope>
    <source>
        <strain evidence="5">FA028</strain>
    </source>
</reference>
<dbReference type="GO" id="GO:0004151">
    <property type="term" value="F:dihydroorotase activity"/>
    <property type="evidence" value="ECO:0007669"/>
    <property type="project" value="UniProtKB-EC"/>
</dbReference>
<keyword evidence="6" id="KW-1185">Reference proteome</keyword>
<evidence type="ECO:0000313" key="6">
    <source>
        <dbReference type="Proteomes" id="UP001164472"/>
    </source>
</evidence>
<dbReference type="RefSeq" id="WP_251812667.1">
    <property type="nucleotide sequence ID" value="NZ_CP101527.1"/>
</dbReference>
<dbReference type="SUPFAM" id="SSF51338">
    <property type="entry name" value="Composite domain of metallo-dependent hydrolases"/>
    <property type="match status" value="1"/>
</dbReference>
<dbReference type="InterPro" id="IPR011059">
    <property type="entry name" value="Metal-dep_hydrolase_composite"/>
</dbReference>
<evidence type="ECO:0000259" key="3">
    <source>
        <dbReference type="Pfam" id="PF07969"/>
    </source>
</evidence>
<dbReference type="GO" id="GO:0006221">
    <property type="term" value="P:pyrimidine nucleotide biosynthetic process"/>
    <property type="evidence" value="ECO:0007669"/>
    <property type="project" value="UniProtKB-KW"/>
</dbReference>
<dbReference type="InterPro" id="IPR013108">
    <property type="entry name" value="Amidohydro_3"/>
</dbReference>
<dbReference type="CDD" id="cd01317">
    <property type="entry name" value="DHOase_IIa"/>
    <property type="match status" value="1"/>
</dbReference>
<dbReference type="PANTHER" id="PTHR43668:SF2">
    <property type="entry name" value="ALLANTOINASE"/>
    <property type="match status" value="1"/>
</dbReference>
<evidence type="ECO:0000256" key="1">
    <source>
        <dbReference type="ARBA" id="ARBA00022833"/>
    </source>
</evidence>
<dbReference type="InterPro" id="IPR032466">
    <property type="entry name" value="Metal_Hydrolase"/>
</dbReference>
<dbReference type="GO" id="GO:0005737">
    <property type="term" value="C:cytoplasm"/>
    <property type="evidence" value="ECO:0007669"/>
    <property type="project" value="TreeGrafter"/>
</dbReference>
<dbReference type="NCBIfam" id="NF005791">
    <property type="entry name" value="PRK07627.1"/>
    <property type="match status" value="1"/>
</dbReference>
<dbReference type="InterPro" id="IPR024403">
    <property type="entry name" value="DHOase_cat"/>
</dbReference>
<dbReference type="EMBL" id="CP101527">
    <property type="protein sequence ID" value="UZW74581.1"/>
    <property type="molecule type" value="Genomic_DNA"/>
</dbReference>
<dbReference type="GO" id="GO:0006145">
    <property type="term" value="P:purine nucleobase catabolic process"/>
    <property type="evidence" value="ECO:0007669"/>
    <property type="project" value="TreeGrafter"/>
</dbReference>
<protein>
    <submittedName>
        <fullName evidence="5">Dihydroorotase</fullName>
        <ecNumber evidence="5">3.5.2.3</ecNumber>
    </submittedName>
</protein>
<dbReference type="Proteomes" id="UP001164472">
    <property type="component" value="Chromosome"/>
</dbReference>
<dbReference type="NCBIfam" id="TIGR00857">
    <property type="entry name" value="pyrC_multi"/>
    <property type="match status" value="1"/>
</dbReference>
<dbReference type="Pfam" id="PF12890">
    <property type="entry name" value="DHOase"/>
    <property type="match status" value="1"/>
</dbReference>
<dbReference type="Gene3D" id="2.30.40.10">
    <property type="entry name" value="Urease, subunit C, domain 1"/>
    <property type="match status" value="1"/>
</dbReference>
<evidence type="ECO:0000259" key="4">
    <source>
        <dbReference type="Pfam" id="PF12890"/>
    </source>
</evidence>
<dbReference type="KEGG" id="asem:NNL22_16385"/>
<organism evidence="5 6">
    <name type="scientific">Alkalimarinus sediminis</name>
    <dbReference type="NCBI Taxonomy" id="1632866"/>
    <lineage>
        <taxon>Bacteria</taxon>
        <taxon>Pseudomonadati</taxon>
        <taxon>Pseudomonadota</taxon>
        <taxon>Gammaproteobacteria</taxon>
        <taxon>Alteromonadales</taxon>
        <taxon>Alteromonadaceae</taxon>
        <taxon>Alkalimarinus</taxon>
    </lineage>
</organism>
<sequence length="423" mass="44336">MNIEIKSGRIVDPVNGIDKVQSLYVAEGKIVALGAAPEGFVADKTLDAAGCVVAPGFIDLCAYLREPGYEYKGTIASETYAAAKGGYTAVCCPPETLPVNDSGAVTNLILDLANRAGNAKVYPIGALTKGLKGQQLSEVYALKRAGCVGVGNSGRPVASLSVLKRCCEYARTQEMTIFIRPEDVSLASDGCVHEGPVATRLGLSGIPVLAETVAVSQLILLAEETGAQIHMSQLTAAKSVELVASAKQRGVTITADVSAQHLLLTDVSVSGFDSRFHCLPPFRTESDRKALIEGVKSGVIDAVCSLHQPHEAAAKQAPFAESEPGISSIETVLPLLLGLERDAVFSMDTLIRALSVGAAKVLGVNGGHLSVGESADICIFDPAARWVVNEETIKSLGKSSPWLGEELQGHVKTTIIDGRIVYA</sequence>
<evidence type="ECO:0000256" key="2">
    <source>
        <dbReference type="ARBA" id="ARBA00022975"/>
    </source>
</evidence>
<feature type="domain" description="Amidohydrolase 3" evidence="3">
    <location>
        <begin position="341"/>
        <end position="422"/>
    </location>
</feature>
<keyword evidence="1" id="KW-0862">Zinc</keyword>
<feature type="domain" description="Dihydroorotase catalytic" evidence="4">
    <location>
        <begin position="51"/>
        <end position="236"/>
    </location>
</feature>
<accession>A0A9E8HKP1</accession>
<keyword evidence="5" id="KW-0378">Hydrolase</keyword>
<dbReference type="GO" id="GO:0046872">
    <property type="term" value="F:metal ion binding"/>
    <property type="evidence" value="ECO:0007669"/>
    <property type="project" value="InterPro"/>
</dbReference>
<dbReference type="EC" id="3.5.2.3" evidence="5"/>
<dbReference type="AlphaFoldDB" id="A0A9E8HKP1"/>
<dbReference type="SUPFAM" id="SSF51556">
    <property type="entry name" value="Metallo-dependent hydrolases"/>
    <property type="match status" value="1"/>
</dbReference>
<dbReference type="GO" id="GO:0004038">
    <property type="term" value="F:allantoinase activity"/>
    <property type="evidence" value="ECO:0007669"/>
    <property type="project" value="TreeGrafter"/>
</dbReference>
<dbReference type="Pfam" id="PF07969">
    <property type="entry name" value="Amidohydro_3"/>
    <property type="match status" value="1"/>
</dbReference>
<keyword evidence="2" id="KW-0665">Pyrimidine biosynthesis</keyword>